<dbReference type="Pfam" id="PF12708">
    <property type="entry name" value="Pect-lyase_RHGA_epim"/>
    <property type="match status" value="1"/>
</dbReference>
<evidence type="ECO:0000259" key="1">
    <source>
        <dbReference type="Pfam" id="PF12708"/>
    </source>
</evidence>
<dbReference type="InterPro" id="IPR039448">
    <property type="entry name" value="Beta_helix"/>
</dbReference>
<protein>
    <submittedName>
        <fullName evidence="3">Pectate lyase superfamily protein</fullName>
    </submittedName>
</protein>
<keyword evidence="3" id="KW-0456">Lyase</keyword>
<evidence type="ECO:0000259" key="2">
    <source>
        <dbReference type="Pfam" id="PF13229"/>
    </source>
</evidence>
<sequence>MQEKYKIVGDGMTDDTAAIQAAVDAGVSELRFGKGTYRISKTITIDLSKVERTAISGSGVARFRMEGAGPAFRFVGSHDGTAAPHTIRPDVWNRESSPMVDGIEIVGKHPLADGISASGTMQLTITRVVVRDARHGIHLTDRNRNVIISECHLYDNHGIGVFMDRLNLHQINLTNCHISYNDGGGVVARNSEIRNLHIGTCDIEGNMGGPDAPPSANVDLDSTNSSVAEIAIVGCTIQHSHDAKHSANIRINGESTKRPFTDETRHGHVTIASNVLSDVQVNIELKNVRGATISGNTIWKGYQRNLVAKNCQSIVMTGNSFDRNPRYHYGDGREAKRGVIFTNCKDCTLSGNQLNGIVHHEAAMVFRQCQRINANGLSILDYGQVGLLLQEVVDSQFSGCLIRDDRKSADGISIRLVDVARTKVNNPNVSHQVIESSP</sequence>
<dbReference type="GO" id="GO:0016829">
    <property type="term" value="F:lyase activity"/>
    <property type="evidence" value="ECO:0007669"/>
    <property type="project" value="UniProtKB-KW"/>
</dbReference>
<feature type="domain" description="Right handed beta helix" evidence="2">
    <location>
        <begin position="112"/>
        <end position="209"/>
    </location>
</feature>
<name>A0A517NZR6_9BACT</name>
<dbReference type="InterPro" id="IPR011050">
    <property type="entry name" value="Pectin_lyase_fold/virulence"/>
</dbReference>
<dbReference type="SUPFAM" id="SSF51126">
    <property type="entry name" value="Pectin lyase-like"/>
    <property type="match status" value="1"/>
</dbReference>
<dbReference type="InterPro" id="IPR012334">
    <property type="entry name" value="Pectin_lyas_fold"/>
</dbReference>
<dbReference type="EMBL" id="CP036526">
    <property type="protein sequence ID" value="QDT12611.1"/>
    <property type="molecule type" value="Genomic_DNA"/>
</dbReference>
<dbReference type="AlphaFoldDB" id="A0A517NZR6"/>
<accession>A0A517NZR6</accession>
<dbReference type="InterPro" id="IPR024535">
    <property type="entry name" value="RHGA/B-epi-like_pectate_lyase"/>
</dbReference>
<reference evidence="3 4" key="1">
    <citation type="submission" date="2019-02" db="EMBL/GenBank/DDBJ databases">
        <title>Deep-cultivation of Planctomycetes and their phenomic and genomic characterization uncovers novel biology.</title>
        <authorList>
            <person name="Wiegand S."/>
            <person name="Jogler M."/>
            <person name="Boedeker C."/>
            <person name="Pinto D."/>
            <person name="Vollmers J."/>
            <person name="Rivas-Marin E."/>
            <person name="Kohn T."/>
            <person name="Peeters S.H."/>
            <person name="Heuer A."/>
            <person name="Rast P."/>
            <person name="Oberbeckmann S."/>
            <person name="Bunk B."/>
            <person name="Jeske O."/>
            <person name="Meyerdierks A."/>
            <person name="Storesund J.E."/>
            <person name="Kallscheuer N."/>
            <person name="Luecker S."/>
            <person name="Lage O.M."/>
            <person name="Pohl T."/>
            <person name="Merkel B.J."/>
            <person name="Hornburger P."/>
            <person name="Mueller R.-W."/>
            <person name="Bruemmer F."/>
            <person name="Labrenz M."/>
            <person name="Spormann A.M."/>
            <person name="Op den Camp H."/>
            <person name="Overmann J."/>
            <person name="Amann R."/>
            <person name="Jetten M.S.M."/>
            <person name="Mascher T."/>
            <person name="Medema M.H."/>
            <person name="Devos D.P."/>
            <person name="Kaster A.-K."/>
            <person name="Ovreas L."/>
            <person name="Rohde M."/>
            <person name="Galperin M.Y."/>
            <person name="Jogler C."/>
        </authorList>
    </citation>
    <scope>NUCLEOTIDE SEQUENCE [LARGE SCALE GENOMIC DNA]</scope>
    <source>
        <strain evidence="3 4">K23_9</strain>
    </source>
</reference>
<dbReference type="Proteomes" id="UP000319817">
    <property type="component" value="Chromosome"/>
</dbReference>
<feature type="domain" description="Rhamnogalacturonase A/B/Epimerase-like pectate lyase" evidence="1">
    <location>
        <begin position="5"/>
        <end position="68"/>
    </location>
</feature>
<evidence type="ECO:0000313" key="4">
    <source>
        <dbReference type="Proteomes" id="UP000319817"/>
    </source>
</evidence>
<organism evidence="3 4">
    <name type="scientific">Stieleria marina</name>
    <dbReference type="NCBI Taxonomy" id="1930275"/>
    <lineage>
        <taxon>Bacteria</taxon>
        <taxon>Pseudomonadati</taxon>
        <taxon>Planctomycetota</taxon>
        <taxon>Planctomycetia</taxon>
        <taxon>Pirellulales</taxon>
        <taxon>Pirellulaceae</taxon>
        <taxon>Stieleria</taxon>
    </lineage>
</organism>
<evidence type="ECO:0000313" key="3">
    <source>
        <dbReference type="EMBL" id="QDT12611.1"/>
    </source>
</evidence>
<dbReference type="Gene3D" id="2.160.20.10">
    <property type="entry name" value="Single-stranded right-handed beta-helix, Pectin lyase-like"/>
    <property type="match status" value="1"/>
</dbReference>
<dbReference type="SMART" id="SM00710">
    <property type="entry name" value="PbH1"/>
    <property type="match status" value="8"/>
</dbReference>
<keyword evidence="4" id="KW-1185">Reference proteome</keyword>
<proteinExistence type="predicted"/>
<dbReference type="InterPro" id="IPR006626">
    <property type="entry name" value="PbH1"/>
</dbReference>
<dbReference type="Pfam" id="PF13229">
    <property type="entry name" value="Beta_helix"/>
    <property type="match status" value="1"/>
</dbReference>
<gene>
    <name evidence="3" type="ORF">K239x_46210</name>
</gene>